<evidence type="ECO:0000313" key="4">
    <source>
        <dbReference type="Proteomes" id="UP000252586"/>
    </source>
</evidence>
<reference evidence="3 4" key="1">
    <citation type="submission" date="2018-06" db="EMBL/GenBank/DDBJ databases">
        <title>Genomic Encyclopedia of Type Strains, Phase IV (KMG-IV): sequencing the most valuable type-strain genomes for metagenomic binning, comparative biology and taxonomic classification.</title>
        <authorList>
            <person name="Goeker M."/>
        </authorList>
    </citation>
    <scope>NUCLEOTIDE SEQUENCE [LARGE SCALE GENOMIC DNA]</scope>
    <source>
        <strain evidence="3 4">DSM 44599</strain>
    </source>
</reference>
<keyword evidence="2" id="KW-1133">Transmembrane helix</keyword>
<keyword evidence="4" id="KW-1185">Reference proteome</keyword>
<feature type="compositionally biased region" description="Acidic residues" evidence="1">
    <location>
        <begin position="1"/>
        <end position="12"/>
    </location>
</feature>
<keyword evidence="2" id="KW-0812">Transmembrane</keyword>
<gene>
    <name evidence="3" type="ORF">DFR74_11871</name>
</gene>
<evidence type="ECO:0000256" key="2">
    <source>
        <dbReference type="SAM" id="Phobius"/>
    </source>
</evidence>
<feature type="region of interest" description="Disordered" evidence="1">
    <location>
        <begin position="1"/>
        <end position="29"/>
    </location>
</feature>
<protein>
    <submittedName>
        <fullName evidence="3">Uncharacterized protein</fullName>
    </submittedName>
</protein>
<dbReference type="STRING" id="1210090.GCA_001613185_04178"/>
<evidence type="ECO:0000313" key="3">
    <source>
        <dbReference type="EMBL" id="RBO83646.1"/>
    </source>
</evidence>
<organism evidence="3 4">
    <name type="scientific">Nocardia puris</name>
    <dbReference type="NCBI Taxonomy" id="208602"/>
    <lineage>
        <taxon>Bacteria</taxon>
        <taxon>Bacillati</taxon>
        <taxon>Actinomycetota</taxon>
        <taxon>Actinomycetes</taxon>
        <taxon>Mycobacteriales</taxon>
        <taxon>Nocardiaceae</taxon>
        <taxon>Nocardia</taxon>
    </lineage>
</organism>
<accession>A0A366D128</accession>
<dbReference type="EMBL" id="QNRE01000018">
    <property type="protein sequence ID" value="RBO83646.1"/>
    <property type="molecule type" value="Genomic_DNA"/>
</dbReference>
<keyword evidence="2" id="KW-0472">Membrane</keyword>
<dbReference type="RefSeq" id="WP_147266002.1">
    <property type="nucleotide sequence ID" value="NZ_CP107943.1"/>
</dbReference>
<dbReference type="Proteomes" id="UP000252586">
    <property type="component" value="Unassembled WGS sequence"/>
</dbReference>
<feature type="transmembrane region" description="Helical" evidence="2">
    <location>
        <begin position="53"/>
        <end position="72"/>
    </location>
</feature>
<name>A0A366D128_9NOCA</name>
<dbReference type="OrthoDB" id="4571461at2"/>
<evidence type="ECO:0000256" key="1">
    <source>
        <dbReference type="SAM" id="MobiDB-lite"/>
    </source>
</evidence>
<proteinExistence type="predicted"/>
<dbReference type="AlphaFoldDB" id="A0A366D128"/>
<sequence length="76" mass="8159">MAAGDDGDEIETMDGTQPDPPDPVLPRGRLDPAVDSVWLGRRRTPAHLGRPRLSTVLLVTVFIALLSLYVALRPGG</sequence>
<comment type="caution">
    <text evidence="3">The sequence shown here is derived from an EMBL/GenBank/DDBJ whole genome shotgun (WGS) entry which is preliminary data.</text>
</comment>